<keyword evidence="4" id="KW-1185">Reference proteome</keyword>
<dbReference type="InterPro" id="IPR001296">
    <property type="entry name" value="Glyco_trans_1"/>
</dbReference>
<dbReference type="AlphaFoldDB" id="A0A372DM13"/>
<dbReference type="Pfam" id="PF13692">
    <property type="entry name" value="Glyco_trans_1_4"/>
    <property type="match status" value="1"/>
</dbReference>
<protein>
    <submittedName>
        <fullName evidence="3">Glycosyltransferase</fullName>
    </submittedName>
</protein>
<reference evidence="3 4" key="1">
    <citation type="submission" date="2018-08" db="EMBL/GenBank/DDBJ databases">
        <title>Lysobacter weifangensis sp. nov., a new member of the family 'Xanthomonadaceae', isolated from soil in a farmland.</title>
        <authorList>
            <person name="Zhao H."/>
        </authorList>
    </citation>
    <scope>NUCLEOTIDE SEQUENCE [LARGE SCALE GENOMIC DNA]</scope>
    <source>
        <strain evidence="3 4">WF-2</strain>
    </source>
</reference>
<organism evidence="3 4">
    <name type="scientific">Cognatiluteimonas weifangensis</name>
    <dbReference type="NCBI Taxonomy" id="2303539"/>
    <lineage>
        <taxon>Bacteria</taxon>
        <taxon>Pseudomonadati</taxon>
        <taxon>Pseudomonadota</taxon>
        <taxon>Gammaproteobacteria</taxon>
        <taxon>Lysobacterales</taxon>
        <taxon>Lysobacteraceae</taxon>
        <taxon>Cognatiluteimonas</taxon>
    </lineage>
</organism>
<feature type="domain" description="Glycosyl transferase family 1" evidence="1">
    <location>
        <begin position="203"/>
        <end position="354"/>
    </location>
</feature>
<dbReference type="Pfam" id="PF00534">
    <property type="entry name" value="Glycos_transf_1"/>
    <property type="match status" value="1"/>
</dbReference>
<evidence type="ECO:0000313" key="3">
    <source>
        <dbReference type="EMBL" id="RFP60559.1"/>
    </source>
</evidence>
<name>A0A372DM13_9GAMM</name>
<evidence type="ECO:0000259" key="2">
    <source>
        <dbReference type="Pfam" id="PF13439"/>
    </source>
</evidence>
<comment type="caution">
    <text evidence="3">The sequence shown here is derived from an EMBL/GenBank/DDBJ whole genome shotgun (WGS) entry which is preliminary data.</text>
</comment>
<dbReference type="GO" id="GO:0016757">
    <property type="term" value="F:glycosyltransferase activity"/>
    <property type="evidence" value="ECO:0007669"/>
    <property type="project" value="UniProtKB-KW"/>
</dbReference>
<dbReference type="PANTHER" id="PTHR12526">
    <property type="entry name" value="GLYCOSYLTRANSFERASE"/>
    <property type="match status" value="1"/>
</dbReference>
<evidence type="ECO:0000259" key="1">
    <source>
        <dbReference type="Pfam" id="PF00534"/>
    </source>
</evidence>
<gene>
    <name evidence="3" type="ORF">D0Y53_07640</name>
</gene>
<dbReference type="SUPFAM" id="SSF53756">
    <property type="entry name" value="UDP-Glycosyltransferase/glycogen phosphorylase"/>
    <property type="match status" value="2"/>
</dbReference>
<dbReference type="Proteomes" id="UP000262917">
    <property type="component" value="Unassembled WGS sequence"/>
</dbReference>
<accession>A0A372DM13</accession>
<dbReference type="Pfam" id="PF13439">
    <property type="entry name" value="Glyco_transf_4"/>
    <property type="match status" value="1"/>
</dbReference>
<keyword evidence="3" id="KW-0808">Transferase</keyword>
<dbReference type="Gene3D" id="3.40.50.2000">
    <property type="entry name" value="Glycogen Phosphorylase B"/>
    <property type="match status" value="3"/>
</dbReference>
<proteinExistence type="predicted"/>
<dbReference type="PANTHER" id="PTHR12526:SF625">
    <property type="entry name" value="PHOSPHATIDYLINOSITOL GLYCAN-CLASS A"/>
    <property type="match status" value="1"/>
</dbReference>
<dbReference type="EMBL" id="QVPD01000006">
    <property type="protein sequence ID" value="RFP60559.1"/>
    <property type="molecule type" value="Genomic_DNA"/>
</dbReference>
<dbReference type="InterPro" id="IPR028098">
    <property type="entry name" value="Glyco_trans_4-like_N"/>
</dbReference>
<feature type="domain" description="Glycosyltransferase subfamily 4-like N-terminal" evidence="2">
    <location>
        <begin position="401"/>
        <end position="591"/>
    </location>
</feature>
<sequence>MRGGAENLYAGLLDHLNRGTSHEATLVTLASPEGDFWALMESYRAFSELDVSRFDLVISTKYPAWMVSHPNHVCYMLHCLRGLYDTYHLFGLPVDPPAALPARLLELRRRMRDPLENPQQLSEFFSSVFELREDPECRPGFQFPGPLTREIVHYLDAYALRKGAIARHAAISKVVATRSDYFPQDVSAVVAYPPSGLETRDNGPYEYFFTASRLDAPKRIDLIVRAFRMVGNVNARLKIAGTGPEDARLRALAKGDPRIEFLGYVDNQRLSELYSGARAVLFTPYDEDLGYITMEAMRSGKPVVTTSDAGGPLEFIRHGENGLVADPSPESLARCIEQLARDRELCVALGEQGSRDIASVTWEKAVASLLPMDDKMVEMAASTKRKKVVVLSTFPIYPPVGGGQCRIYHLWRRIARVHDLTVVSSVGPEDSPSRQLIAEGMYEVRVPRSRKHAQYEVEASRALDWTPVTDVIFAMKPELAGSYRDACAEALEDADLCILEHPYTLPVLDGLQLPELWYEAHNHEASMKSTMLPATEEGRRMVAVVEEVEAEMCRRAARVIAVSEPDRDRLKQTYGVDDARFLMLPNGADLESITFVEERDRAALRHRMGMEHRPVAVMLASWHGPNLEAVEDVIAVADHFEQVDFIIIGSACKAIESRQLPANVHLVGVVDDEEKDVLLGMATVALNPMRSGGGSNLKLLDYMASGVGVVTSEFGARGSDIDTSMAWLYTGEGFEGALSQALVANPAERQAKARAARRHVERRFSWDVLGDQVLAEIGVTDRARR</sequence>
<dbReference type="CDD" id="cd03801">
    <property type="entry name" value="GT4_PimA-like"/>
    <property type="match status" value="1"/>
</dbReference>
<dbReference type="GO" id="GO:1901135">
    <property type="term" value="P:carbohydrate derivative metabolic process"/>
    <property type="evidence" value="ECO:0007669"/>
    <property type="project" value="UniProtKB-ARBA"/>
</dbReference>
<evidence type="ECO:0000313" key="4">
    <source>
        <dbReference type="Proteomes" id="UP000262917"/>
    </source>
</evidence>